<comment type="caution">
    <text evidence="2">The sequence shown here is derived from an EMBL/GenBank/DDBJ whole genome shotgun (WGS) entry which is preliminary data.</text>
</comment>
<protein>
    <submittedName>
        <fullName evidence="2">Uncharacterized protein</fullName>
    </submittedName>
</protein>
<accession>E1LDE0</accession>
<feature type="transmembrane region" description="Helical" evidence="1">
    <location>
        <begin position="34"/>
        <end position="56"/>
    </location>
</feature>
<feature type="transmembrane region" description="Helical" evidence="1">
    <location>
        <begin position="68"/>
        <end position="86"/>
    </location>
</feature>
<evidence type="ECO:0000313" key="3">
    <source>
        <dbReference type="Proteomes" id="UP000005942"/>
    </source>
</evidence>
<dbReference type="Proteomes" id="UP000005942">
    <property type="component" value="Unassembled WGS sequence"/>
</dbReference>
<feature type="transmembrane region" description="Helical" evidence="1">
    <location>
        <begin position="7"/>
        <end position="28"/>
    </location>
</feature>
<name>E1LDE0_9FIRM</name>
<gene>
    <name evidence="2" type="ORF">HMPREF9684_1374</name>
</gene>
<organism evidence="2 3">
    <name type="scientific">Veillonella atypica ACS-134-V-Col7a</name>
    <dbReference type="NCBI Taxonomy" id="866778"/>
    <lineage>
        <taxon>Bacteria</taxon>
        <taxon>Bacillati</taxon>
        <taxon>Bacillota</taxon>
        <taxon>Negativicutes</taxon>
        <taxon>Veillonellales</taxon>
        <taxon>Veillonellaceae</taxon>
        <taxon>Veillonella</taxon>
    </lineage>
</organism>
<reference evidence="2 3" key="1">
    <citation type="submission" date="2010-08" db="EMBL/GenBank/DDBJ databases">
        <authorList>
            <person name="Durkin A.S."/>
            <person name="Madupu R."/>
            <person name="Torralba M."/>
            <person name="Gillis M."/>
            <person name="Methe B."/>
            <person name="Sutton G."/>
            <person name="Nelson K.E."/>
        </authorList>
    </citation>
    <scope>NUCLEOTIDE SEQUENCE [LARGE SCALE GENOMIC DNA]</scope>
    <source>
        <strain evidence="2 3">ACS-134-V-Col7a</strain>
    </source>
</reference>
<keyword evidence="1" id="KW-0472">Membrane</keyword>
<evidence type="ECO:0000313" key="2">
    <source>
        <dbReference type="EMBL" id="EFL57388.1"/>
    </source>
</evidence>
<dbReference type="AlphaFoldDB" id="E1LDE0"/>
<dbReference type="EMBL" id="AEDS01000062">
    <property type="protein sequence ID" value="EFL57388.1"/>
    <property type="molecule type" value="Genomic_DNA"/>
</dbReference>
<keyword evidence="1" id="KW-1133">Transmembrane helix</keyword>
<sequence length="91" mass="10707">MRFPKLFKTFIVISYFYVGLLGYVFWFIDDFMIIMSSAILGVILIYLSGMIVTIQKKSSPQYHNGKKLARYMLLYPAIAIVLYLWLKYNGF</sequence>
<evidence type="ECO:0000256" key="1">
    <source>
        <dbReference type="SAM" id="Phobius"/>
    </source>
</evidence>
<proteinExistence type="predicted"/>
<keyword evidence="1" id="KW-0812">Transmembrane</keyword>